<evidence type="ECO:0000256" key="3">
    <source>
        <dbReference type="ARBA" id="ARBA00022679"/>
    </source>
</evidence>
<dbReference type="GO" id="GO:0034626">
    <property type="term" value="P:fatty acid elongation, polyunsaturated fatty acid"/>
    <property type="evidence" value="ECO:0007669"/>
    <property type="project" value="TreeGrafter"/>
</dbReference>
<feature type="transmembrane region" description="Helical" evidence="10">
    <location>
        <begin position="20"/>
        <end position="41"/>
    </location>
</feature>
<dbReference type="EC" id="2.3.1.199" evidence="10"/>
<sequence>MLLGPSDPRIAKYPLMTSVLPTVLFSTVFLIFIKLIGPAWMKNKEPYNLRHMMVVYNIFLVGVNGWITLNFMRYGWLTTYSWRCEPIDTSNNPVALKIIQVCWVFYISKLIEYLDTVIFVFRKKDSQINFLHVFHHTTVPITAWLGVSYGPGGYNTIFPLVNSFIHVWMYLYYGLAALGPEIQKYLWWKKYLTSLQLAQFTLVFLFFVHLCLFAPKSCNLSPFLVVLSLGQAVIYFGLFLHFYLNSYKQPSRISKYRSAKSIPKKEK</sequence>
<keyword evidence="6 10" id="KW-1133">Transmembrane helix</keyword>
<evidence type="ECO:0000256" key="7">
    <source>
        <dbReference type="ARBA" id="ARBA00023098"/>
    </source>
</evidence>
<gene>
    <name evidence="11" type="primary">Elovl1_4</name>
    <name evidence="11" type="ORF">AVEN_169406_1</name>
</gene>
<evidence type="ECO:0000256" key="9">
    <source>
        <dbReference type="ARBA" id="ARBA00023160"/>
    </source>
</evidence>
<comment type="caution">
    <text evidence="11">The sequence shown here is derived from an EMBL/GenBank/DDBJ whole genome shotgun (WGS) entry which is preliminary data.</text>
</comment>
<dbReference type="PANTHER" id="PTHR11157">
    <property type="entry name" value="FATTY ACID ACYL TRANSFERASE-RELATED"/>
    <property type="match status" value="1"/>
</dbReference>
<dbReference type="GO" id="GO:0034625">
    <property type="term" value="P:fatty acid elongation, monounsaturated fatty acid"/>
    <property type="evidence" value="ECO:0007669"/>
    <property type="project" value="TreeGrafter"/>
</dbReference>
<feature type="transmembrane region" description="Helical" evidence="10">
    <location>
        <begin position="133"/>
        <end position="151"/>
    </location>
</feature>
<dbReference type="InterPro" id="IPR030457">
    <property type="entry name" value="ELO_CS"/>
</dbReference>
<proteinExistence type="inferred from homology"/>
<dbReference type="AlphaFoldDB" id="A0A4Y2J9U0"/>
<accession>A0A4Y2J9U0</accession>
<reference evidence="11 12" key="1">
    <citation type="journal article" date="2019" name="Sci. Rep.">
        <title>Orb-weaving spider Araneus ventricosus genome elucidates the spidroin gene catalogue.</title>
        <authorList>
            <person name="Kono N."/>
            <person name="Nakamura H."/>
            <person name="Ohtoshi R."/>
            <person name="Moran D.A.P."/>
            <person name="Shinohara A."/>
            <person name="Yoshida Y."/>
            <person name="Fujiwara M."/>
            <person name="Mori M."/>
            <person name="Tomita M."/>
            <person name="Arakawa K."/>
        </authorList>
    </citation>
    <scope>NUCLEOTIDE SEQUENCE [LARGE SCALE GENOMIC DNA]</scope>
</reference>
<keyword evidence="8 10" id="KW-0472">Membrane</keyword>
<dbReference type="Pfam" id="PF01151">
    <property type="entry name" value="ELO"/>
    <property type="match status" value="1"/>
</dbReference>
<keyword evidence="4 10" id="KW-0812">Transmembrane</keyword>
<evidence type="ECO:0000256" key="6">
    <source>
        <dbReference type="ARBA" id="ARBA00022989"/>
    </source>
</evidence>
<feature type="transmembrane region" description="Helical" evidence="10">
    <location>
        <begin position="221"/>
        <end position="244"/>
    </location>
</feature>
<dbReference type="GO" id="GO:0030148">
    <property type="term" value="P:sphingolipid biosynthetic process"/>
    <property type="evidence" value="ECO:0007669"/>
    <property type="project" value="TreeGrafter"/>
</dbReference>
<feature type="transmembrane region" description="Helical" evidence="10">
    <location>
        <begin position="98"/>
        <end position="121"/>
    </location>
</feature>
<dbReference type="InterPro" id="IPR002076">
    <property type="entry name" value="ELO_fam"/>
</dbReference>
<feature type="transmembrane region" description="Helical" evidence="10">
    <location>
        <begin position="53"/>
        <end position="72"/>
    </location>
</feature>
<dbReference type="OrthoDB" id="434092at2759"/>
<keyword evidence="9 10" id="KW-0275">Fatty acid biosynthesis</keyword>
<evidence type="ECO:0000256" key="4">
    <source>
        <dbReference type="ARBA" id="ARBA00022692"/>
    </source>
</evidence>
<dbReference type="EMBL" id="BGPR01003340">
    <property type="protein sequence ID" value="GBM86810.1"/>
    <property type="molecule type" value="Genomic_DNA"/>
</dbReference>
<evidence type="ECO:0000256" key="2">
    <source>
        <dbReference type="ARBA" id="ARBA00022516"/>
    </source>
</evidence>
<organism evidence="11 12">
    <name type="scientific">Araneus ventricosus</name>
    <name type="common">Orbweaver spider</name>
    <name type="synonym">Epeira ventricosa</name>
    <dbReference type="NCBI Taxonomy" id="182803"/>
    <lineage>
        <taxon>Eukaryota</taxon>
        <taxon>Metazoa</taxon>
        <taxon>Ecdysozoa</taxon>
        <taxon>Arthropoda</taxon>
        <taxon>Chelicerata</taxon>
        <taxon>Arachnida</taxon>
        <taxon>Araneae</taxon>
        <taxon>Araneomorphae</taxon>
        <taxon>Entelegynae</taxon>
        <taxon>Araneoidea</taxon>
        <taxon>Araneidae</taxon>
        <taxon>Araneus</taxon>
    </lineage>
</organism>
<keyword evidence="3 10" id="KW-0808">Transferase</keyword>
<comment type="catalytic activity">
    <reaction evidence="10">
        <text>a very-long-chain acyl-CoA + malonyl-CoA + H(+) = a very-long-chain 3-oxoacyl-CoA + CO2 + CoA</text>
        <dbReference type="Rhea" id="RHEA:32727"/>
        <dbReference type="ChEBI" id="CHEBI:15378"/>
        <dbReference type="ChEBI" id="CHEBI:16526"/>
        <dbReference type="ChEBI" id="CHEBI:57287"/>
        <dbReference type="ChEBI" id="CHEBI:57384"/>
        <dbReference type="ChEBI" id="CHEBI:90725"/>
        <dbReference type="ChEBI" id="CHEBI:90736"/>
        <dbReference type="EC" id="2.3.1.199"/>
    </reaction>
</comment>
<dbReference type="PROSITE" id="PS01188">
    <property type="entry name" value="ELO"/>
    <property type="match status" value="1"/>
</dbReference>
<keyword evidence="7 10" id="KW-0443">Lipid metabolism</keyword>
<evidence type="ECO:0000313" key="12">
    <source>
        <dbReference type="Proteomes" id="UP000499080"/>
    </source>
</evidence>
<evidence type="ECO:0000256" key="1">
    <source>
        <dbReference type="ARBA" id="ARBA00004141"/>
    </source>
</evidence>
<evidence type="ECO:0000256" key="8">
    <source>
        <dbReference type="ARBA" id="ARBA00023136"/>
    </source>
</evidence>
<evidence type="ECO:0000313" key="11">
    <source>
        <dbReference type="EMBL" id="GBM86810.1"/>
    </source>
</evidence>
<dbReference type="GO" id="GO:0019367">
    <property type="term" value="P:fatty acid elongation, saturated fatty acid"/>
    <property type="evidence" value="ECO:0007669"/>
    <property type="project" value="TreeGrafter"/>
</dbReference>
<evidence type="ECO:0000256" key="10">
    <source>
        <dbReference type="RuleBase" id="RU361115"/>
    </source>
</evidence>
<feature type="transmembrane region" description="Helical" evidence="10">
    <location>
        <begin position="157"/>
        <end position="179"/>
    </location>
</feature>
<dbReference type="Proteomes" id="UP000499080">
    <property type="component" value="Unassembled WGS sequence"/>
</dbReference>
<dbReference type="GO" id="GO:0009922">
    <property type="term" value="F:fatty acid elongase activity"/>
    <property type="evidence" value="ECO:0007669"/>
    <property type="project" value="UniProtKB-EC"/>
</dbReference>
<evidence type="ECO:0000256" key="5">
    <source>
        <dbReference type="ARBA" id="ARBA00022832"/>
    </source>
</evidence>
<dbReference type="GO" id="GO:0005789">
    <property type="term" value="C:endoplasmic reticulum membrane"/>
    <property type="evidence" value="ECO:0007669"/>
    <property type="project" value="TreeGrafter"/>
</dbReference>
<comment type="subcellular location">
    <subcellularLocation>
        <location evidence="1">Membrane</location>
        <topology evidence="1">Multi-pass membrane protein</topology>
    </subcellularLocation>
</comment>
<protein>
    <recommendedName>
        <fullName evidence="10">Elongation of very long chain fatty acids protein</fullName>
        <ecNumber evidence="10">2.3.1.199</ecNumber>
    </recommendedName>
    <alternativeName>
        <fullName evidence="10">Very-long-chain 3-oxoacyl-CoA synthase</fullName>
    </alternativeName>
</protein>
<comment type="similarity">
    <text evidence="10">Belongs to the ELO family.</text>
</comment>
<keyword evidence="5 10" id="KW-0276">Fatty acid metabolism</keyword>
<keyword evidence="12" id="KW-1185">Reference proteome</keyword>
<feature type="transmembrane region" description="Helical" evidence="10">
    <location>
        <begin position="191"/>
        <end position="215"/>
    </location>
</feature>
<dbReference type="GO" id="GO:0042761">
    <property type="term" value="P:very long-chain fatty acid biosynthetic process"/>
    <property type="evidence" value="ECO:0007669"/>
    <property type="project" value="TreeGrafter"/>
</dbReference>
<name>A0A4Y2J9U0_ARAVE</name>
<keyword evidence="2 10" id="KW-0444">Lipid biosynthesis</keyword>
<dbReference type="PANTHER" id="PTHR11157:SF69">
    <property type="entry name" value="ELONGATION OF VERY LONG CHAIN FATTY ACIDS PROTEIN 7"/>
    <property type="match status" value="1"/>
</dbReference>